<protein>
    <recommendedName>
        <fullName evidence="4">DUF1772 domain-containing protein</fullName>
    </recommendedName>
</protein>
<organism evidence="2 3">
    <name type="scientific">Flavilitoribacter nigricans (strain ATCC 23147 / DSM 23189 / NBRC 102662 / NCIMB 1420 / SS-2)</name>
    <name type="common">Lewinella nigricans</name>
    <dbReference type="NCBI Taxonomy" id="1122177"/>
    <lineage>
        <taxon>Bacteria</taxon>
        <taxon>Pseudomonadati</taxon>
        <taxon>Bacteroidota</taxon>
        <taxon>Saprospiria</taxon>
        <taxon>Saprospirales</taxon>
        <taxon>Lewinellaceae</taxon>
        <taxon>Flavilitoribacter</taxon>
    </lineage>
</organism>
<feature type="transmembrane region" description="Helical" evidence="1">
    <location>
        <begin position="84"/>
        <end position="104"/>
    </location>
</feature>
<gene>
    <name evidence="2" type="ORF">CRP01_22370</name>
</gene>
<comment type="caution">
    <text evidence="2">The sequence shown here is derived from an EMBL/GenBank/DDBJ whole genome shotgun (WGS) entry which is preliminary data.</text>
</comment>
<feature type="transmembrane region" description="Helical" evidence="1">
    <location>
        <begin position="57"/>
        <end position="77"/>
    </location>
</feature>
<dbReference type="Proteomes" id="UP000223913">
    <property type="component" value="Unassembled WGS sequence"/>
</dbReference>
<proteinExistence type="predicted"/>
<dbReference type="AlphaFoldDB" id="A0A2D0N7N2"/>
<evidence type="ECO:0000256" key="1">
    <source>
        <dbReference type="SAM" id="Phobius"/>
    </source>
</evidence>
<evidence type="ECO:0008006" key="4">
    <source>
        <dbReference type="Google" id="ProtNLM"/>
    </source>
</evidence>
<reference evidence="2 3" key="1">
    <citation type="submission" date="2017-10" db="EMBL/GenBank/DDBJ databases">
        <title>The draft genome sequence of Lewinella nigricans NBRC 102662.</title>
        <authorList>
            <person name="Wang K."/>
        </authorList>
    </citation>
    <scope>NUCLEOTIDE SEQUENCE [LARGE SCALE GENOMIC DNA]</scope>
    <source>
        <strain evidence="2 3">NBRC 102662</strain>
    </source>
</reference>
<evidence type="ECO:0000313" key="2">
    <source>
        <dbReference type="EMBL" id="PHN04390.1"/>
    </source>
</evidence>
<dbReference type="OrthoDB" id="663522at2"/>
<feature type="transmembrane region" description="Helical" evidence="1">
    <location>
        <begin position="134"/>
        <end position="152"/>
    </location>
</feature>
<keyword evidence="1" id="KW-1133">Transmembrane helix</keyword>
<keyword evidence="1" id="KW-0812">Transmembrane</keyword>
<sequence length="160" mass="18255">MVKRYKDLIYALLCLSFAIIIGAAVYEHLAVWPRAYDAPPKSLSMFQGEFGLNPAPFWQSIHPVTLLLFTVTLIISWKTDRRKHVLLPLIGYVLVLITTFIYFVPELMEIVNTEYDDTVNQELTKRASQWESLSLFRLVLLIVLSLVLNIGLTKGNSKIA</sequence>
<accession>A0A2D0N7N2</accession>
<keyword evidence="1" id="KW-0472">Membrane</keyword>
<keyword evidence="3" id="KW-1185">Reference proteome</keyword>
<feature type="transmembrane region" description="Helical" evidence="1">
    <location>
        <begin position="7"/>
        <end position="26"/>
    </location>
</feature>
<name>A0A2D0N7N2_FLAN2</name>
<evidence type="ECO:0000313" key="3">
    <source>
        <dbReference type="Proteomes" id="UP000223913"/>
    </source>
</evidence>
<dbReference type="EMBL" id="PDUD01000026">
    <property type="protein sequence ID" value="PHN04390.1"/>
    <property type="molecule type" value="Genomic_DNA"/>
</dbReference>